<keyword evidence="2" id="KW-0812">Transmembrane</keyword>
<dbReference type="GO" id="GO:0009533">
    <property type="term" value="C:chloroplast stromal thylakoid"/>
    <property type="evidence" value="ECO:0007669"/>
    <property type="project" value="EnsemblPlants"/>
</dbReference>
<evidence type="ECO:0000256" key="1">
    <source>
        <dbReference type="SAM" id="MobiDB-lite"/>
    </source>
</evidence>
<dbReference type="Proteomes" id="UP000594263">
    <property type="component" value="Unplaced"/>
</dbReference>
<dbReference type="PANTHER" id="PTHR37233">
    <property type="entry name" value="TRANSMEMBRANE PROTEIN"/>
    <property type="match status" value="1"/>
</dbReference>
<proteinExistence type="predicted"/>
<feature type="transmembrane region" description="Helical" evidence="2">
    <location>
        <begin position="189"/>
        <end position="211"/>
    </location>
</feature>
<evidence type="ECO:0000256" key="2">
    <source>
        <dbReference type="SAM" id="Phobius"/>
    </source>
</evidence>
<accession>A0A7N0RIZ6</accession>
<dbReference type="GO" id="GO:0009535">
    <property type="term" value="C:chloroplast thylakoid membrane"/>
    <property type="evidence" value="ECO:0007669"/>
    <property type="project" value="TreeGrafter"/>
</dbReference>
<dbReference type="EnsemblPlants" id="Kaladp0011s0884.1.v1.1">
    <property type="protein sequence ID" value="Kaladp0011s0884.1.v1.1"/>
    <property type="gene ID" value="Kaladp0011s0884.v1.1"/>
</dbReference>
<name>A0A7N0RIZ6_KALFE</name>
<evidence type="ECO:0000313" key="3">
    <source>
        <dbReference type="EnsemblPlants" id="Kaladp0011s0884.1.v1.1"/>
    </source>
</evidence>
<protein>
    <submittedName>
        <fullName evidence="3">Uncharacterized protein</fullName>
    </submittedName>
</protein>
<dbReference type="PANTHER" id="PTHR37233:SF2">
    <property type="entry name" value="TRANSMEMBRANE PROTEIN"/>
    <property type="match status" value="1"/>
</dbReference>
<sequence length="221" mass="23569">MAVSFNSVVSFNSTVSHHCTKKTYAGASSINFGESQTINGRSQRLSLRVANGDKVYIDSKEEGIGSYEGSVSTGQPESDPTPDNSASQLGAQPSEAGNRAALSEEPQGKKTPLTAREKLRAARVVSRYGAPKPKANRAKLGSSVLDALKESDKGKKSGLPEAPTNLLDDSKRGMPKAGLTFDLPGGRDLLIIAFSFVFISTVMFATTYIVWKLGAIHFNEN</sequence>
<feature type="compositionally biased region" description="Polar residues" evidence="1">
    <location>
        <begin position="69"/>
        <end position="91"/>
    </location>
</feature>
<dbReference type="AlphaFoldDB" id="A0A7N0RIZ6"/>
<dbReference type="GO" id="GO:0048564">
    <property type="term" value="P:photosystem I assembly"/>
    <property type="evidence" value="ECO:0007669"/>
    <property type="project" value="EnsemblPlants"/>
</dbReference>
<keyword evidence="2" id="KW-1133">Transmembrane helix</keyword>
<keyword evidence="2" id="KW-0472">Membrane</keyword>
<evidence type="ECO:0000313" key="4">
    <source>
        <dbReference type="Proteomes" id="UP000594263"/>
    </source>
</evidence>
<dbReference type="Gramene" id="Kaladp0011s0884.1.v1.1">
    <property type="protein sequence ID" value="Kaladp0011s0884.1.v1.1"/>
    <property type="gene ID" value="Kaladp0011s0884.v1.1"/>
</dbReference>
<feature type="region of interest" description="Disordered" evidence="1">
    <location>
        <begin position="149"/>
        <end position="171"/>
    </location>
</feature>
<organism evidence="3 4">
    <name type="scientific">Kalanchoe fedtschenkoi</name>
    <name type="common">Lavender scallops</name>
    <name type="synonym">South American air plant</name>
    <dbReference type="NCBI Taxonomy" id="63787"/>
    <lineage>
        <taxon>Eukaryota</taxon>
        <taxon>Viridiplantae</taxon>
        <taxon>Streptophyta</taxon>
        <taxon>Embryophyta</taxon>
        <taxon>Tracheophyta</taxon>
        <taxon>Spermatophyta</taxon>
        <taxon>Magnoliopsida</taxon>
        <taxon>eudicotyledons</taxon>
        <taxon>Gunneridae</taxon>
        <taxon>Pentapetalae</taxon>
        <taxon>Saxifragales</taxon>
        <taxon>Crassulaceae</taxon>
        <taxon>Kalanchoe</taxon>
    </lineage>
</organism>
<reference evidence="3" key="1">
    <citation type="submission" date="2021-01" db="UniProtKB">
        <authorList>
            <consortium name="EnsemblPlants"/>
        </authorList>
    </citation>
    <scope>IDENTIFICATION</scope>
</reference>
<feature type="region of interest" description="Disordered" evidence="1">
    <location>
        <begin position="60"/>
        <end position="116"/>
    </location>
</feature>
<keyword evidence="4" id="KW-1185">Reference proteome</keyword>